<keyword evidence="3" id="KW-1185">Reference proteome</keyword>
<evidence type="ECO:0000313" key="2">
    <source>
        <dbReference type="EMBL" id="OMD55264.1"/>
    </source>
</evidence>
<protein>
    <recommendedName>
        <fullName evidence="4">Scaffolding protein</fullName>
    </recommendedName>
</protein>
<reference evidence="2 3" key="1">
    <citation type="submission" date="2016-10" db="EMBL/GenBank/DDBJ databases">
        <title>Paenibacillus species isolates.</title>
        <authorList>
            <person name="Beno S.M."/>
        </authorList>
    </citation>
    <scope>NUCLEOTIDE SEQUENCE [LARGE SCALE GENOMIC DNA]</scope>
    <source>
        <strain evidence="2 3">FSL R5-0923</strain>
    </source>
</reference>
<sequence>MEETANHSGIETQEAPVTEVTETITTPEGESSPPQEEPRGINVKYNKEDRFVPEDEVSSWVQKGLNYDKVSEKAQQAERYQQMLERTAKFYGFDSHETYMTALEQAETDRRIQEEADRLGVSEDVIREYVQPLKSELDQLKQRDQQRSEADLIQRVETQIASMENDATNYPNFAQYKVDVINMAATKGYSLDDAYKILTYDSRVTTASQQAQQEAIRRLQQNADSSTGSLGADAPEHVGGYSSMSLAEKKAFRESVKSGTQIRR</sequence>
<feature type="region of interest" description="Disordered" evidence="1">
    <location>
        <begin position="1"/>
        <end position="43"/>
    </location>
</feature>
<dbReference type="RefSeq" id="WP_076298306.1">
    <property type="nucleotide sequence ID" value="NZ_MPTD01000002.1"/>
</dbReference>
<feature type="region of interest" description="Disordered" evidence="1">
    <location>
        <begin position="217"/>
        <end position="245"/>
    </location>
</feature>
<gene>
    <name evidence="2" type="ORF">BSK51_04215</name>
</gene>
<dbReference type="EMBL" id="MPTD01000002">
    <property type="protein sequence ID" value="OMD55264.1"/>
    <property type="molecule type" value="Genomic_DNA"/>
</dbReference>
<proteinExistence type="predicted"/>
<evidence type="ECO:0000313" key="3">
    <source>
        <dbReference type="Proteomes" id="UP000187313"/>
    </source>
</evidence>
<feature type="compositionally biased region" description="Polar residues" evidence="1">
    <location>
        <begin position="1"/>
        <end position="11"/>
    </location>
</feature>
<comment type="caution">
    <text evidence="2">The sequence shown here is derived from an EMBL/GenBank/DDBJ whole genome shotgun (WGS) entry which is preliminary data.</text>
</comment>
<feature type="compositionally biased region" description="Polar residues" evidence="1">
    <location>
        <begin position="217"/>
        <end position="229"/>
    </location>
</feature>
<evidence type="ECO:0008006" key="4">
    <source>
        <dbReference type="Google" id="ProtNLM"/>
    </source>
</evidence>
<accession>A0ABX3HXY2</accession>
<name>A0ABX3HXY2_9BACL</name>
<dbReference type="Proteomes" id="UP000187313">
    <property type="component" value="Unassembled WGS sequence"/>
</dbReference>
<organism evidence="2 3">
    <name type="scientific">Paenibacillus odorifer</name>
    <dbReference type="NCBI Taxonomy" id="189426"/>
    <lineage>
        <taxon>Bacteria</taxon>
        <taxon>Bacillati</taxon>
        <taxon>Bacillota</taxon>
        <taxon>Bacilli</taxon>
        <taxon>Bacillales</taxon>
        <taxon>Paenibacillaceae</taxon>
        <taxon>Paenibacillus</taxon>
    </lineage>
</organism>
<feature type="compositionally biased region" description="Low complexity" evidence="1">
    <location>
        <begin position="14"/>
        <end position="34"/>
    </location>
</feature>
<evidence type="ECO:0000256" key="1">
    <source>
        <dbReference type="SAM" id="MobiDB-lite"/>
    </source>
</evidence>